<dbReference type="Pfam" id="PF00889">
    <property type="entry name" value="EF_TS"/>
    <property type="match status" value="1"/>
</dbReference>
<dbReference type="InterPro" id="IPR018101">
    <property type="entry name" value="Transl_elong_Ts_CS"/>
</dbReference>
<dbReference type="Gene3D" id="1.10.286.20">
    <property type="match status" value="1"/>
</dbReference>
<dbReference type="SUPFAM" id="SSF54713">
    <property type="entry name" value="Elongation factor Ts (EF-Ts), dimerisation domain"/>
    <property type="match status" value="1"/>
</dbReference>
<dbReference type="GO" id="GO:0003746">
    <property type="term" value="F:translation elongation factor activity"/>
    <property type="evidence" value="ECO:0007669"/>
    <property type="project" value="UniProtKB-UniRule"/>
</dbReference>
<dbReference type="HAMAP" id="MF_00050">
    <property type="entry name" value="EF_Ts"/>
    <property type="match status" value="1"/>
</dbReference>
<evidence type="ECO:0000313" key="10">
    <source>
        <dbReference type="EMBL" id="MEB3429645.1"/>
    </source>
</evidence>
<dbReference type="PANTHER" id="PTHR11741">
    <property type="entry name" value="ELONGATION FACTOR TS"/>
    <property type="match status" value="1"/>
</dbReference>
<dbReference type="Gene3D" id="3.30.479.20">
    <property type="entry name" value="Elongation factor Ts, dimerisation domain"/>
    <property type="match status" value="1"/>
</dbReference>
<dbReference type="NCBIfam" id="TIGR00116">
    <property type="entry name" value="tsf"/>
    <property type="match status" value="2"/>
</dbReference>
<evidence type="ECO:0000256" key="8">
    <source>
        <dbReference type="RuleBase" id="RU000643"/>
    </source>
</evidence>
<keyword evidence="6" id="KW-0963">Cytoplasm</keyword>
<dbReference type="FunFam" id="1.10.8.10:FF:000001">
    <property type="entry name" value="Elongation factor Ts"/>
    <property type="match status" value="1"/>
</dbReference>
<evidence type="ECO:0000256" key="7">
    <source>
        <dbReference type="RuleBase" id="RU000642"/>
    </source>
</evidence>
<dbReference type="InterPro" id="IPR036402">
    <property type="entry name" value="EF-Ts_dimer_sf"/>
</dbReference>
<dbReference type="RefSeq" id="WP_324619823.1">
    <property type="nucleotide sequence ID" value="NZ_JAYKOT010000003.1"/>
</dbReference>
<dbReference type="SUPFAM" id="SSF46934">
    <property type="entry name" value="UBA-like"/>
    <property type="match status" value="1"/>
</dbReference>
<dbReference type="CDD" id="cd14275">
    <property type="entry name" value="UBA_EF-Ts"/>
    <property type="match status" value="1"/>
</dbReference>
<dbReference type="InterPro" id="IPR009060">
    <property type="entry name" value="UBA-like_sf"/>
</dbReference>
<dbReference type="Proteomes" id="UP001357733">
    <property type="component" value="Unassembled WGS sequence"/>
</dbReference>
<evidence type="ECO:0000256" key="6">
    <source>
        <dbReference type="HAMAP-Rule" id="MF_00050"/>
    </source>
</evidence>
<dbReference type="EMBL" id="JAYKOT010000003">
    <property type="protein sequence ID" value="MEB3429645.1"/>
    <property type="molecule type" value="Genomic_DNA"/>
</dbReference>
<dbReference type="PROSITE" id="PS01126">
    <property type="entry name" value="EF_TS_1"/>
    <property type="match status" value="1"/>
</dbReference>
<keyword evidence="11" id="KW-1185">Reference proteome</keyword>
<dbReference type="InterPro" id="IPR014039">
    <property type="entry name" value="Transl_elong_EFTs/EF1B_dimer"/>
</dbReference>
<sequence length="224" mass="25471">MADFTAKEVKALRDKTGAGMMDCKKALVETKGDIDKAVDWLREKGIASASKKSGRIASSGLVDSYIHQGRIGVLIEVNSETDFVAKNDDFKVFVRDMAMQVAASNPLYVSREEVPEEKIQQEKHVLIEQAKNESKEKNIPEDKAQMIAEKKVEGRMEKYYEEYCLVDQPFIKDPSKKVNDVLTDIIAKIGENIKIRRFTRYEVGEGLEKREEDFAEEVKKQMGE</sequence>
<evidence type="ECO:0000256" key="3">
    <source>
        <dbReference type="ARBA" id="ARBA00022768"/>
    </source>
</evidence>
<comment type="function">
    <text evidence="5 6 7">Associates with the EF-Tu.GDP complex and induces the exchange of GDP to GTP. It remains bound to the aminoacyl-tRNA.EF-Tu.GTP complex up to the GTP hydrolysis stage on the ribosome.</text>
</comment>
<dbReference type="PROSITE" id="PS01127">
    <property type="entry name" value="EF_TS_2"/>
    <property type="match status" value="1"/>
</dbReference>
<feature type="region of interest" description="Involved in Mg(2+) ion dislocation from EF-Tu" evidence="6">
    <location>
        <begin position="81"/>
        <end position="84"/>
    </location>
</feature>
<dbReference type="AlphaFoldDB" id="A0AAW9MYJ8"/>
<evidence type="ECO:0000256" key="2">
    <source>
        <dbReference type="ARBA" id="ARBA00016956"/>
    </source>
</evidence>
<dbReference type="InterPro" id="IPR001816">
    <property type="entry name" value="Transl_elong_EFTs/EF1B"/>
</dbReference>
<accession>A0AAW9MYJ8</accession>
<comment type="caution">
    <text evidence="10">The sequence shown here is derived from an EMBL/GenBank/DDBJ whole genome shotgun (WGS) entry which is preliminary data.</text>
</comment>
<evidence type="ECO:0000259" key="9">
    <source>
        <dbReference type="Pfam" id="PF00889"/>
    </source>
</evidence>
<protein>
    <recommendedName>
        <fullName evidence="2 6">Elongation factor Ts</fullName>
        <shortName evidence="6">EF-Ts</shortName>
    </recommendedName>
</protein>
<evidence type="ECO:0000313" key="11">
    <source>
        <dbReference type="Proteomes" id="UP001357733"/>
    </source>
</evidence>
<evidence type="ECO:0000256" key="1">
    <source>
        <dbReference type="ARBA" id="ARBA00005532"/>
    </source>
</evidence>
<dbReference type="Gene3D" id="1.10.8.10">
    <property type="entry name" value="DNA helicase RuvA subunit, C-terminal domain"/>
    <property type="match status" value="1"/>
</dbReference>
<evidence type="ECO:0000256" key="5">
    <source>
        <dbReference type="ARBA" id="ARBA00025453"/>
    </source>
</evidence>
<dbReference type="GO" id="GO:0005737">
    <property type="term" value="C:cytoplasm"/>
    <property type="evidence" value="ECO:0007669"/>
    <property type="project" value="UniProtKB-SubCell"/>
</dbReference>
<reference evidence="10 11" key="1">
    <citation type="submission" date="2024-01" db="EMBL/GenBank/DDBJ databases">
        <title>Complete genome sequence of Citroniella saccharovorans strain M6.X9, isolated from human fecal sample.</title>
        <authorList>
            <person name="Cheng G."/>
            <person name="Westerholm M."/>
            <person name="Schnurer A."/>
        </authorList>
    </citation>
    <scope>NUCLEOTIDE SEQUENCE [LARGE SCALE GENOMIC DNA]</scope>
    <source>
        <strain evidence="10 11">DSM 29873</strain>
    </source>
</reference>
<comment type="subcellular location">
    <subcellularLocation>
        <location evidence="6 8">Cytoplasm</location>
    </subcellularLocation>
</comment>
<keyword evidence="4 6" id="KW-0648">Protein biosynthesis</keyword>
<proteinExistence type="inferred from homology"/>
<dbReference type="PANTHER" id="PTHR11741:SF0">
    <property type="entry name" value="ELONGATION FACTOR TS, MITOCHONDRIAL"/>
    <property type="match status" value="1"/>
</dbReference>
<organism evidence="10 11">
    <name type="scientific">Citroniella saccharovorans</name>
    <dbReference type="NCBI Taxonomy" id="2053367"/>
    <lineage>
        <taxon>Bacteria</taxon>
        <taxon>Bacillati</taxon>
        <taxon>Bacillota</taxon>
        <taxon>Tissierellia</taxon>
        <taxon>Tissierellales</taxon>
        <taxon>Peptoniphilaceae</taxon>
        <taxon>Citroniella</taxon>
    </lineage>
</organism>
<name>A0AAW9MYJ8_9FIRM</name>
<comment type="similarity">
    <text evidence="1 6 7">Belongs to the EF-Ts family.</text>
</comment>
<keyword evidence="3 6" id="KW-0251">Elongation factor</keyword>
<evidence type="ECO:0000256" key="4">
    <source>
        <dbReference type="ARBA" id="ARBA00022917"/>
    </source>
</evidence>
<feature type="domain" description="Translation elongation factor EFTs/EF1B dimerisation" evidence="9">
    <location>
        <begin position="94"/>
        <end position="205"/>
    </location>
</feature>
<gene>
    <name evidence="6 10" type="primary">tsf</name>
    <name evidence="10" type="ORF">VLK81_06410</name>
</gene>